<evidence type="ECO:0000256" key="1">
    <source>
        <dbReference type="ARBA" id="ARBA00004123"/>
    </source>
</evidence>
<evidence type="ECO:0000256" key="5">
    <source>
        <dbReference type="ARBA" id="ARBA00023242"/>
    </source>
</evidence>
<feature type="domain" description="TF-B3" evidence="7">
    <location>
        <begin position="123"/>
        <end position="214"/>
    </location>
</feature>
<keyword evidence="9" id="KW-1185">Reference proteome</keyword>
<dbReference type="Proteomes" id="UP001279734">
    <property type="component" value="Unassembled WGS sequence"/>
</dbReference>
<evidence type="ECO:0000256" key="6">
    <source>
        <dbReference type="SAM" id="MobiDB-lite"/>
    </source>
</evidence>
<evidence type="ECO:0000313" key="9">
    <source>
        <dbReference type="Proteomes" id="UP001279734"/>
    </source>
</evidence>
<dbReference type="SMART" id="SM01019">
    <property type="entry name" value="B3"/>
    <property type="match status" value="1"/>
</dbReference>
<dbReference type="InterPro" id="IPR044837">
    <property type="entry name" value="REM16-like"/>
</dbReference>
<dbReference type="Pfam" id="PF02362">
    <property type="entry name" value="B3"/>
    <property type="match status" value="1"/>
</dbReference>
<evidence type="ECO:0000256" key="4">
    <source>
        <dbReference type="ARBA" id="ARBA00023163"/>
    </source>
</evidence>
<dbReference type="CDD" id="cd10017">
    <property type="entry name" value="B3_DNA"/>
    <property type="match status" value="1"/>
</dbReference>
<dbReference type="PANTHER" id="PTHR31391:SF101">
    <property type="entry name" value="B3 DOMAIN-CONTAINING PROTEIN OS01G0234100"/>
    <property type="match status" value="1"/>
</dbReference>
<evidence type="ECO:0000313" key="8">
    <source>
        <dbReference type="EMBL" id="GMH02701.1"/>
    </source>
</evidence>
<dbReference type="SUPFAM" id="SSF101936">
    <property type="entry name" value="DNA-binding pseudobarrel domain"/>
    <property type="match status" value="1"/>
</dbReference>
<reference evidence="8" key="1">
    <citation type="submission" date="2023-05" db="EMBL/GenBank/DDBJ databases">
        <title>Nepenthes gracilis genome sequencing.</title>
        <authorList>
            <person name="Fukushima K."/>
        </authorList>
    </citation>
    <scope>NUCLEOTIDE SEQUENCE</scope>
    <source>
        <strain evidence="8">SING2019-196</strain>
    </source>
</reference>
<comment type="caution">
    <text evidence="8">The sequence shown here is derived from an EMBL/GenBank/DDBJ whole genome shotgun (WGS) entry which is preliminary data.</text>
</comment>
<dbReference type="EMBL" id="BSYO01000004">
    <property type="protein sequence ID" value="GMH02701.1"/>
    <property type="molecule type" value="Genomic_DNA"/>
</dbReference>
<dbReference type="GO" id="GO:0003677">
    <property type="term" value="F:DNA binding"/>
    <property type="evidence" value="ECO:0007669"/>
    <property type="project" value="UniProtKB-KW"/>
</dbReference>
<feature type="region of interest" description="Disordered" evidence="6">
    <location>
        <begin position="1"/>
        <end position="44"/>
    </location>
</feature>
<gene>
    <name evidence="8" type="ORF">Nepgr_004540</name>
</gene>
<dbReference type="GO" id="GO:0005634">
    <property type="term" value="C:nucleus"/>
    <property type="evidence" value="ECO:0007669"/>
    <property type="project" value="UniProtKB-SubCell"/>
</dbReference>
<keyword evidence="3" id="KW-0238">DNA-binding</keyword>
<comment type="subcellular location">
    <subcellularLocation>
        <location evidence="1">Nucleus</location>
    </subcellularLocation>
</comment>
<keyword evidence="2" id="KW-0805">Transcription regulation</keyword>
<organism evidence="8 9">
    <name type="scientific">Nepenthes gracilis</name>
    <name type="common">Slender pitcher plant</name>
    <dbReference type="NCBI Taxonomy" id="150966"/>
    <lineage>
        <taxon>Eukaryota</taxon>
        <taxon>Viridiplantae</taxon>
        <taxon>Streptophyta</taxon>
        <taxon>Embryophyta</taxon>
        <taxon>Tracheophyta</taxon>
        <taxon>Spermatophyta</taxon>
        <taxon>Magnoliopsida</taxon>
        <taxon>eudicotyledons</taxon>
        <taxon>Gunneridae</taxon>
        <taxon>Pentapetalae</taxon>
        <taxon>Caryophyllales</taxon>
        <taxon>Nepenthaceae</taxon>
        <taxon>Nepenthes</taxon>
    </lineage>
</organism>
<keyword evidence="5" id="KW-0539">Nucleus</keyword>
<evidence type="ECO:0000259" key="7">
    <source>
        <dbReference type="PROSITE" id="PS50863"/>
    </source>
</evidence>
<dbReference type="AlphaFoldDB" id="A0AAD3XFI4"/>
<protein>
    <recommendedName>
        <fullName evidence="7">TF-B3 domain-containing protein</fullName>
    </recommendedName>
</protein>
<proteinExistence type="predicted"/>
<dbReference type="Gene3D" id="2.40.330.10">
    <property type="entry name" value="DNA-binding pseudobarrel domain"/>
    <property type="match status" value="1"/>
</dbReference>
<evidence type="ECO:0000256" key="3">
    <source>
        <dbReference type="ARBA" id="ARBA00023125"/>
    </source>
</evidence>
<dbReference type="PROSITE" id="PS50863">
    <property type="entry name" value="B3"/>
    <property type="match status" value="1"/>
</dbReference>
<dbReference type="InterPro" id="IPR015300">
    <property type="entry name" value="DNA-bd_pseudobarrel_sf"/>
</dbReference>
<evidence type="ECO:0000256" key="2">
    <source>
        <dbReference type="ARBA" id="ARBA00023015"/>
    </source>
</evidence>
<dbReference type="InterPro" id="IPR003340">
    <property type="entry name" value="B3_DNA-bd"/>
</dbReference>
<dbReference type="PANTHER" id="PTHR31391">
    <property type="entry name" value="B3 DOMAIN-CONTAINING PROTEIN OS11G0197600-RELATED"/>
    <property type="match status" value="1"/>
</dbReference>
<accession>A0AAD3XFI4</accession>
<sequence length="430" mass="48017">MKVFLRPAVPKADSNKKKMTVDQPPPLSKAKRKASGSLSMGVSSKRARISKSDIKLSLVAQRISMLEDDNTEQEPSGYPSKNGCINKTNDIVDDSYDDKKCKPSAMKRAEEVQANLRANYPSFTKYMLRSHVTLGFWLGLPKKFCDKHLPKHDSTVVLVDEDGNTYETNYLAGKVGLSGGWRGFSLSHHLQEGDVAVFQLVGLSTFKVYIVRADNFAEVDGALGLLHLDSSADRIMLDESIGAQNSQKKCLKQLPRDIAQENVEDHKLITTANPSESVEHYLSSQVMDGIRLAESAVCFENVERFESFSILVDGLIIDSKFSDHLRRKYYELCCSQKSFLHEHLLQGLNCTLIVGIISEIVNIADAIRACKASASHNDLLIWKKTLMAFQHLGMNVDFLRARLQVLWPEPKSKEVSAVESESCSFEKAKL</sequence>
<name>A0AAD3XFI4_NEPGR</name>
<keyword evidence="4" id="KW-0804">Transcription</keyword>